<evidence type="ECO:0000313" key="8">
    <source>
        <dbReference type="EMBL" id="PGU00657.1"/>
    </source>
</evidence>
<keyword evidence="5 6" id="KW-0472">Membrane</keyword>
<proteinExistence type="inferred from homology"/>
<feature type="domain" description="ABC transmembrane type-1" evidence="7">
    <location>
        <begin position="58"/>
        <end position="274"/>
    </location>
</feature>
<dbReference type="AlphaFoldDB" id="A0A2C1LQA8"/>
<gene>
    <name evidence="8" type="ORF">COD19_15260</name>
</gene>
<dbReference type="EMBL" id="NUMG01000021">
    <property type="protein sequence ID" value="PGU00657.1"/>
    <property type="molecule type" value="Genomic_DNA"/>
</dbReference>
<feature type="transmembrane region" description="Helical" evidence="6">
    <location>
        <begin position="99"/>
        <end position="120"/>
    </location>
</feature>
<feature type="transmembrane region" description="Helical" evidence="6">
    <location>
        <begin position="132"/>
        <end position="150"/>
    </location>
</feature>
<comment type="caution">
    <text evidence="8">The sequence shown here is derived from an EMBL/GenBank/DDBJ whole genome shotgun (WGS) entry which is preliminary data.</text>
</comment>
<dbReference type="GO" id="GO:0005886">
    <property type="term" value="C:plasma membrane"/>
    <property type="evidence" value="ECO:0007669"/>
    <property type="project" value="UniProtKB-SubCell"/>
</dbReference>
<dbReference type="Proteomes" id="UP000225766">
    <property type="component" value="Unassembled WGS sequence"/>
</dbReference>
<dbReference type="PANTHER" id="PTHR43839">
    <property type="entry name" value="OPPC IN A BINDING PROTEIN-DEPENDENT TRANSPORT SYSTEM"/>
    <property type="match status" value="1"/>
</dbReference>
<evidence type="ECO:0000256" key="2">
    <source>
        <dbReference type="ARBA" id="ARBA00022448"/>
    </source>
</evidence>
<evidence type="ECO:0000259" key="7">
    <source>
        <dbReference type="PROSITE" id="PS50928"/>
    </source>
</evidence>
<comment type="similarity">
    <text evidence="6">Belongs to the binding-protein-dependent transport system permease family.</text>
</comment>
<dbReference type="PANTHER" id="PTHR43839:SF3">
    <property type="entry name" value="OLIGOPEPTIDE ABC TRANSPORTER, PERMEASE PROTEIN"/>
    <property type="match status" value="1"/>
</dbReference>
<dbReference type="Gene3D" id="1.10.3720.10">
    <property type="entry name" value="MetI-like"/>
    <property type="match status" value="1"/>
</dbReference>
<dbReference type="SUPFAM" id="SSF161098">
    <property type="entry name" value="MetI-like"/>
    <property type="match status" value="1"/>
</dbReference>
<evidence type="ECO:0000256" key="6">
    <source>
        <dbReference type="RuleBase" id="RU363032"/>
    </source>
</evidence>
<accession>A0A2C1LQA8</accession>
<feature type="transmembrane region" description="Helical" evidence="6">
    <location>
        <begin position="254"/>
        <end position="274"/>
    </location>
</feature>
<reference evidence="8 9" key="1">
    <citation type="submission" date="2017-09" db="EMBL/GenBank/DDBJ databases">
        <title>Large-scale bioinformatics analysis of Bacillus genomes uncovers conserved roles of natural products in bacterial physiology.</title>
        <authorList>
            <consortium name="Agbiome Team Llc"/>
            <person name="Bleich R.M."/>
            <person name="Grubbs K.J."/>
            <person name="Santa Maria K.C."/>
            <person name="Allen S.E."/>
            <person name="Farag S."/>
            <person name="Shank E.A."/>
            <person name="Bowers A."/>
        </authorList>
    </citation>
    <scope>NUCLEOTIDE SEQUENCE [LARGE SCALE GENOMIC DNA]</scope>
    <source>
        <strain evidence="8 9">AFS040105</strain>
    </source>
</reference>
<dbReference type="InterPro" id="IPR035906">
    <property type="entry name" value="MetI-like_sf"/>
</dbReference>
<evidence type="ECO:0000256" key="4">
    <source>
        <dbReference type="ARBA" id="ARBA00022989"/>
    </source>
</evidence>
<organism evidence="8 9">
    <name type="scientific">Bacillus cereus</name>
    <dbReference type="NCBI Taxonomy" id="1396"/>
    <lineage>
        <taxon>Bacteria</taxon>
        <taxon>Bacillati</taxon>
        <taxon>Bacillota</taxon>
        <taxon>Bacilli</taxon>
        <taxon>Bacillales</taxon>
        <taxon>Bacillaceae</taxon>
        <taxon>Bacillus</taxon>
        <taxon>Bacillus cereus group</taxon>
    </lineage>
</organism>
<sequence>MSFLYSWYLKEHIPIPPKMLYGDQEQVVDIPPYPPSWKYPFGVDRQGEDVFWKVIDGAKYTIFIALITSLLRIFLGVIGGVIYAFYLKRFQFIIEGMIRAFRFVPAVMLTILFFVGLPFVENGSSLDVIGKQIVILALVAVPPLISLIGMEVNQFLKNEFVACSRTLGAGDMWLLRRHLFPHLRPKLFLFFMQQTVQVLLLLVHLGTFQILIGGAKEILKSGGTGPAQTISLSLSNEWSGIIGLSYQELMLDQWIIVGPCIGFVLVIFAFNLMSKGIEQVMNERKVYTQVEAVDSNKVNHSKNGTDFEFVNLQ</sequence>
<evidence type="ECO:0000256" key="5">
    <source>
        <dbReference type="ARBA" id="ARBA00023136"/>
    </source>
</evidence>
<feature type="transmembrane region" description="Helical" evidence="6">
    <location>
        <begin position="187"/>
        <end position="212"/>
    </location>
</feature>
<dbReference type="Pfam" id="PF00528">
    <property type="entry name" value="BPD_transp_1"/>
    <property type="match status" value="1"/>
</dbReference>
<evidence type="ECO:0000256" key="3">
    <source>
        <dbReference type="ARBA" id="ARBA00022692"/>
    </source>
</evidence>
<keyword evidence="2 6" id="KW-0813">Transport</keyword>
<evidence type="ECO:0000256" key="1">
    <source>
        <dbReference type="ARBA" id="ARBA00004141"/>
    </source>
</evidence>
<dbReference type="GO" id="GO:0055085">
    <property type="term" value="P:transmembrane transport"/>
    <property type="evidence" value="ECO:0007669"/>
    <property type="project" value="InterPro"/>
</dbReference>
<dbReference type="PROSITE" id="PS50928">
    <property type="entry name" value="ABC_TM1"/>
    <property type="match status" value="1"/>
</dbReference>
<comment type="subcellular location">
    <subcellularLocation>
        <location evidence="6">Cell membrane</location>
        <topology evidence="6">Multi-pass membrane protein</topology>
    </subcellularLocation>
    <subcellularLocation>
        <location evidence="1">Membrane</location>
        <topology evidence="1">Multi-pass membrane protein</topology>
    </subcellularLocation>
</comment>
<name>A0A2C1LQA8_BACCE</name>
<dbReference type="InterPro" id="IPR000515">
    <property type="entry name" value="MetI-like"/>
</dbReference>
<protein>
    <submittedName>
        <fullName evidence="8">Peptide ABC transporter permease</fullName>
    </submittedName>
</protein>
<keyword evidence="4 6" id="KW-1133">Transmembrane helix</keyword>
<dbReference type="CDD" id="cd06261">
    <property type="entry name" value="TM_PBP2"/>
    <property type="match status" value="1"/>
</dbReference>
<keyword evidence="3 6" id="KW-0812">Transmembrane</keyword>
<evidence type="ECO:0000313" key="9">
    <source>
        <dbReference type="Proteomes" id="UP000225766"/>
    </source>
</evidence>
<feature type="transmembrane region" description="Helical" evidence="6">
    <location>
        <begin position="60"/>
        <end position="87"/>
    </location>
</feature>